<sequence length="94" mass="10463">MNAWLPQASYPCGNFSNPSAFKLQRSKGSIGHAFTVLILTGNQNQPRNIPLVHGVGAKAPLQRLNWAPLTKSRKFLEPRAQSMIWLTLSPILRL</sequence>
<gene>
    <name evidence="1" type="primary">OsSAP</name>
</gene>
<dbReference type="PANTHER" id="PTHR33047">
    <property type="entry name" value="PROTEIN TAR1"/>
    <property type="match status" value="1"/>
</dbReference>
<organism evidence="1">
    <name type="scientific">Oryza sativa subsp. japonica</name>
    <name type="common">Rice</name>
    <dbReference type="NCBI Taxonomy" id="39947"/>
    <lineage>
        <taxon>Eukaryota</taxon>
        <taxon>Viridiplantae</taxon>
        <taxon>Streptophyta</taxon>
        <taxon>Embryophyta</taxon>
        <taxon>Tracheophyta</taxon>
        <taxon>Spermatophyta</taxon>
        <taxon>Magnoliopsida</taxon>
        <taxon>Liliopsida</taxon>
        <taxon>Poales</taxon>
        <taxon>Poaceae</taxon>
        <taxon>BOP clade</taxon>
        <taxon>Oryzoideae</taxon>
        <taxon>Oryzeae</taxon>
        <taxon>Oryzinae</taxon>
        <taxon>Oryza</taxon>
        <taxon>Oryza sativa</taxon>
    </lineage>
</organism>
<dbReference type="PANTHER" id="PTHR33047:SF8">
    <property type="entry name" value="REGULATOR OF RDNA TRANSCRIPTION PROTEIN 15"/>
    <property type="match status" value="1"/>
</dbReference>
<dbReference type="AlphaFoldDB" id="I7HGY1"/>
<dbReference type="InterPro" id="IPR052997">
    <property type="entry name" value="RRT15-like"/>
</dbReference>
<proteinExistence type="evidence at transcript level"/>
<name>I7HGY1_ORYSJ</name>
<dbReference type="EMBL" id="AB734097">
    <property type="protein sequence ID" value="BAM33974.1"/>
    <property type="molecule type" value="mRNA"/>
</dbReference>
<accession>I7HGY1</accession>
<reference evidence="1" key="1">
    <citation type="submission" date="2012-07" db="EMBL/GenBank/DDBJ databases">
        <title>Identification of Rice Gene Under Drought Stress as a Suppressor BAX-Induced Cell Death by Yeast Functional Screening.</title>
        <authorList>
            <person name="Mohammad U."/>
            <person name="Kim K."/>
        </authorList>
    </citation>
    <scope>NUCLEOTIDE SEQUENCE</scope>
    <source>
        <tissue evidence="1">Leaf</tissue>
    </source>
</reference>
<protein>
    <submittedName>
        <fullName evidence="1">Senescence associated protein</fullName>
    </submittedName>
</protein>
<evidence type="ECO:0000313" key="1">
    <source>
        <dbReference type="EMBL" id="BAM33974.1"/>
    </source>
</evidence>